<dbReference type="InterPro" id="IPR051704">
    <property type="entry name" value="FAD_aromatic-hydroxylase"/>
</dbReference>
<name>A0A8J3SVP5_9ACTN</name>
<feature type="domain" description="FAD-binding" evidence="2">
    <location>
        <begin position="2"/>
        <end position="341"/>
    </location>
</feature>
<proteinExistence type="predicted"/>
<dbReference type="SUPFAM" id="SSF51905">
    <property type="entry name" value="FAD/NAD(P)-binding domain"/>
    <property type="match status" value="1"/>
</dbReference>
<evidence type="ECO:0000259" key="2">
    <source>
        <dbReference type="Pfam" id="PF01494"/>
    </source>
</evidence>
<dbReference type="EMBL" id="BOOK01000010">
    <property type="protein sequence ID" value="GIH99657.1"/>
    <property type="molecule type" value="Genomic_DNA"/>
</dbReference>
<dbReference type="AlphaFoldDB" id="A0A8J3SVP5"/>
<dbReference type="Proteomes" id="UP000634476">
    <property type="component" value="Unassembled WGS sequence"/>
</dbReference>
<organism evidence="3 4">
    <name type="scientific">Planobispora takensis</name>
    <dbReference type="NCBI Taxonomy" id="1367882"/>
    <lineage>
        <taxon>Bacteria</taxon>
        <taxon>Bacillati</taxon>
        <taxon>Actinomycetota</taxon>
        <taxon>Actinomycetes</taxon>
        <taxon>Streptosporangiales</taxon>
        <taxon>Streptosporangiaceae</taxon>
        <taxon>Planobispora</taxon>
    </lineage>
</organism>
<dbReference type="InterPro" id="IPR036188">
    <property type="entry name" value="FAD/NAD-bd_sf"/>
</dbReference>
<dbReference type="PRINTS" id="PR00420">
    <property type="entry name" value="RNGMNOXGNASE"/>
</dbReference>
<protein>
    <recommendedName>
        <fullName evidence="2">FAD-binding domain-containing protein</fullName>
    </recommendedName>
</protein>
<evidence type="ECO:0000313" key="3">
    <source>
        <dbReference type="EMBL" id="GIH99657.1"/>
    </source>
</evidence>
<sequence length="372" mass="40750">MTTVLISGAGVAGPVLAYWLHRHGLTPTVVERAPAVRGGGQAVDVRGAALGVVERMGLLQEVRRTRTRMRGMSVLDCDGNEIMRDTEATFSGGRLDNDDVELLREDLVRMLHEITCDDVEYVFGDSITALREHEHGVLAGFDSGARRDFDLVVGADGLHSNVRGLVFGEEGRFLHHLGTHLAIFSTENFLGLQDWQVWLREGEAGYGIYPVRGNTELRVTIGFGSEPFDYDHRDVERHMRLVEERCAGLRWETPRLLKAMREAPDFYFDAMAQVRMDRWSSGRVALLGDAGYCPSPMSGQGTSLSLVGACVLAGELGRAAGTPGGHRAAFARYEERMRPFVALNQALATENPGGPAPEESVERAKNAISLDG</sequence>
<dbReference type="Pfam" id="PF01494">
    <property type="entry name" value="FAD_binding_3"/>
    <property type="match status" value="1"/>
</dbReference>
<evidence type="ECO:0000313" key="4">
    <source>
        <dbReference type="Proteomes" id="UP000634476"/>
    </source>
</evidence>
<feature type="region of interest" description="Disordered" evidence="1">
    <location>
        <begin position="348"/>
        <end position="372"/>
    </location>
</feature>
<dbReference type="Gene3D" id="3.50.50.60">
    <property type="entry name" value="FAD/NAD(P)-binding domain"/>
    <property type="match status" value="1"/>
</dbReference>
<dbReference type="PANTHER" id="PTHR46865">
    <property type="entry name" value="OXIDOREDUCTASE-RELATED"/>
    <property type="match status" value="1"/>
</dbReference>
<dbReference type="PANTHER" id="PTHR46865:SF2">
    <property type="entry name" value="MONOOXYGENASE"/>
    <property type="match status" value="1"/>
</dbReference>
<keyword evidence="4" id="KW-1185">Reference proteome</keyword>
<dbReference type="InterPro" id="IPR002938">
    <property type="entry name" value="FAD-bd"/>
</dbReference>
<comment type="caution">
    <text evidence="3">The sequence shown here is derived from an EMBL/GenBank/DDBJ whole genome shotgun (WGS) entry which is preliminary data.</text>
</comment>
<reference evidence="3" key="1">
    <citation type="submission" date="2021-01" db="EMBL/GenBank/DDBJ databases">
        <title>Whole genome shotgun sequence of Planobispora takensis NBRC 109077.</title>
        <authorList>
            <person name="Komaki H."/>
            <person name="Tamura T."/>
        </authorList>
    </citation>
    <scope>NUCLEOTIDE SEQUENCE</scope>
    <source>
        <strain evidence="3">NBRC 109077</strain>
    </source>
</reference>
<dbReference type="GO" id="GO:0071949">
    <property type="term" value="F:FAD binding"/>
    <property type="evidence" value="ECO:0007669"/>
    <property type="project" value="InterPro"/>
</dbReference>
<gene>
    <name evidence="3" type="ORF">Pta02_16660</name>
</gene>
<dbReference type="RefSeq" id="WP_203874097.1">
    <property type="nucleotide sequence ID" value="NZ_BOOK01000010.1"/>
</dbReference>
<dbReference type="Gene3D" id="3.30.9.10">
    <property type="entry name" value="D-Amino Acid Oxidase, subunit A, domain 2"/>
    <property type="match status" value="1"/>
</dbReference>
<evidence type="ECO:0000256" key="1">
    <source>
        <dbReference type="SAM" id="MobiDB-lite"/>
    </source>
</evidence>
<accession>A0A8J3SVP5</accession>